<protein>
    <submittedName>
        <fullName evidence="1">Uncharacterized protein</fullName>
    </submittedName>
</protein>
<name>A0A8H7BMU4_9FUNG</name>
<organism evidence="1 2">
    <name type="scientific">Apophysomyces ossiformis</name>
    <dbReference type="NCBI Taxonomy" id="679940"/>
    <lineage>
        <taxon>Eukaryota</taxon>
        <taxon>Fungi</taxon>
        <taxon>Fungi incertae sedis</taxon>
        <taxon>Mucoromycota</taxon>
        <taxon>Mucoromycotina</taxon>
        <taxon>Mucoromycetes</taxon>
        <taxon>Mucorales</taxon>
        <taxon>Mucorineae</taxon>
        <taxon>Mucoraceae</taxon>
        <taxon>Apophysomyces</taxon>
    </lineage>
</organism>
<reference evidence="1" key="1">
    <citation type="submission" date="2020-01" db="EMBL/GenBank/DDBJ databases">
        <title>Genome Sequencing of Three Apophysomyces-Like Fungal Strains Confirms a Novel Fungal Genus in the Mucoromycota with divergent Burkholderia-like Endosymbiotic Bacteria.</title>
        <authorList>
            <person name="Stajich J.E."/>
            <person name="Macias A.M."/>
            <person name="Carter-House D."/>
            <person name="Lovett B."/>
            <person name="Kasson L.R."/>
            <person name="Berry K."/>
            <person name="Grigoriev I."/>
            <person name="Chang Y."/>
            <person name="Spatafora J."/>
            <person name="Kasson M.T."/>
        </authorList>
    </citation>
    <scope>NUCLEOTIDE SEQUENCE</scope>
    <source>
        <strain evidence="1">NRRL A-21654</strain>
    </source>
</reference>
<accession>A0A8H7BMU4</accession>
<keyword evidence="2" id="KW-1185">Reference proteome</keyword>
<comment type="caution">
    <text evidence="1">The sequence shown here is derived from an EMBL/GenBank/DDBJ whole genome shotgun (WGS) entry which is preliminary data.</text>
</comment>
<proteinExistence type="predicted"/>
<sequence>MTGVQVNSSDFQKKSQSLGTVAMNNQRLYACIPTETISDNRRIKAKDGDGATIEILYTANSTNTTSHQLFDVVLRKDPKNFDSQKCEEARMQNGADIGHSSLGSMISRCIILAAIVTVTTYAV</sequence>
<evidence type="ECO:0000313" key="2">
    <source>
        <dbReference type="Proteomes" id="UP000605846"/>
    </source>
</evidence>
<dbReference type="Proteomes" id="UP000605846">
    <property type="component" value="Unassembled WGS sequence"/>
</dbReference>
<dbReference type="AlphaFoldDB" id="A0A8H7BMU4"/>
<evidence type="ECO:0000313" key="1">
    <source>
        <dbReference type="EMBL" id="KAF7723144.1"/>
    </source>
</evidence>
<gene>
    <name evidence="1" type="ORF">EC973_002326</name>
</gene>
<dbReference type="EMBL" id="JABAYA010000162">
    <property type="protein sequence ID" value="KAF7723144.1"/>
    <property type="molecule type" value="Genomic_DNA"/>
</dbReference>